<organism evidence="2 3">
    <name type="scientific">Kitasatospora xanthocidica</name>
    <dbReference type="NCBI Taxonomy" id="83382"/>
    <lineage>
        <taxon>Bacteria</taxon>
        <taxon>Bacillati</taxon>
        <taxon>Actinomycetota</taxon>
        <taxon>Actinomycetes</taxon>
        <taxon>Kitasatosporales</taxon>
        <taxon>Streptomycetaceae</taxon>
        <taxon>Kitasatospora</taxon>
    </lineage>
</organism>
<dbReference type="EMBL" id="QVIG01000004">
    <property type="protein sequence ID" value="RGD55401.1"/>
    <property type="molecule type" value="Genomic_DNA"/>
</dbReference>
<accession>A0A372ZI26</accession>
<evidence type="ECO:0000256" key="1">
    <source>
        <dbReference type="SAM" id="MobiDB-lite"/>
    </source>
</evidence>
<proteinExistence type="predicted"/>
<gene>
    <name evidence="2" type="ORF">DR950_41805</name>
</gene>
<sequence length="113" mass="12039">MLLEIVAAALGTGAGAVAVRPFARARRLADLQARAERGQEHRRRTLRSAADMAITSTPSGPDGHRYVTVARVQALAAEHFAVRAGVEEAAAALAARLHHRGWLGIRTDLLDPS</sequence>
<dbReference type="RefSeq" id="WP_117493142.1">
    <property type="nucleotide sequence ID" value="NZ_QVIG01000004.1"/>
</dbReference>
<keyword evidence="3" id="KW-1185">Reference proteome</keyword>
<dbReference type="Proteomes" id="UP000263377">
    <property type="component" value="Unassembled WGS sequence"/>
</dbReference>
<evidence type="ECO:0000313" key="2">
    <source>
        <dbReference type="EMBL" id="RGD55401.1"/>
    </source>
</evidence>
<dbReference type="AlphaFoldDB" id="A0A372ZI26"/>
<comment type="caution">
    <text evidence="2">The sequence shown here is derived from an EMBL/GenBank/DDBJ whole genome shotgun (WGS) entry which is preliminary data.</text>
</comment>
<protein>
    <submittedName>
        <fullName evidence="2">Uncharacterized protein</fullName>
    </submittedName>
</protein>
<feature type="region of interest" description="Disordered" evidence="1">
    <location>
        <begin position="33"/>
        <end position="60"/>
    </location>
</feature>
<name>A0A372ZI26_9ACTN</name>
<reference evidence="2 3" key="1">
    <citation type="submission" date="2018-08" db="EMBL/GenBank/DDBJ databases">
        <title>Diversity &amp; Physiological Properties of Lignin-Decomposing Actinobacteria from Soil.</title>
        <authorList>
            <person name="Roh S.G."/>
            <person name="Kim S.B."/>
        </authorList>
    </citation>
    <scope>NUCLEOTIDE SEQUENCE [LARGE SCALE GENOMIC DNA]</scope>
    <source>
        <strain evidence="2 3">MMS17-GH009</strain>
    </source>
</reference>
<evidence type="ECO:0000313" key="3">
    <source>
        <dbReference type="Proteomes" id="UP000263377"/>
    </source>
</evidence>